<evidence type="ECO:0000256" key="3">
    <source>
        <dbReference type="ARBA" id="ARBA00007832"/>
    </source>
</evidence>
<evidence type="ECO:0000256" key="4">
    <source>
        <dbReference type="ARBA" id="ARBA00020586"/>
    </source>
</evidence>
<evidence type="ECO:0000256" key="1">
    <source>
        <dbReference type="ARBA" id="ARBA00003818"/>
    </source>
</evidence>
<dbReference type="GO" id="GO:0019290">
    <property type="term" value="P:siderophore biosynthetic process"/>
    <property type="evidence" value="ECO:0007669"/>
    <property type="project" value="InterPro"/>
</dbReference>
<accession>A0A5C4VS29</accession>
<comment type="caution">
    <text evidence="7">The sequence shown here is derived from an EMBL/GenBank/DDBJ whole genome shotgun (WGS) entry which is preliminary data.</text>
</comment>
<evidence type="ECO:0000313" key="8">
    <source>
        <dbReference type="Proteomes" id="UP000313231"/>
    </source>
</evidence>
<comment type="function">
    <text evidence="1">Acyltransferase required for the direct transfer of medium- to long-chain fatty acyl moieties from a carrier protein (MbtL) on to the epsilon-amino group of lysine residue in the mycobactin core.</text>
</comment>
<dbReference type="SMART" id="SM01006">
    <property type="entry name" value="AlcB"/>
    <property type="match status" value="1"/>
</dbReference>
<dbReference type="Gene3D" id="3.40.630.30">
    <property type="match status" value="1"/>
</dbReference>
<dbReference type="Gene3D" id="6.10.250.3370">
    <property type="match status" value="1"/>
</dbReference>
<evidence type="ECO:0000256" key="2">
    <source>
        <dbReference type="ARBA" id="ARBA00005102"/>
    </source>
</evidence>
<comment type="pathway">
    <text evidence="2">Siderophore biosynthesis; mycobactin biosynthesis.</text>
</comment>
<dbReference type="RefSeq" id="WP_139623722.1">
    <property type="nucleotide sequence ID" value="NZ_VDMP01000025.1"/>
</dbReference>
<name>A0A5C4VS29_9ACTN</name>
<dbReference type="InterPro" id="IPR037455">
    <property type="entry name" value="LucA/IucC-like"/>
</dbReference>
<dbReference type="Pfam" id="PF06276">
    <property type="entry name" value="FhuF"/>
    <property type="match status" value="1"/>
</dbReference>
<dbReference type="GO" id="GO:0016881">
    <property type="term" value="F:acid-amino acid ligase activity"/>
    <property type="evidence" value="ECO:0007669"/>
    <property type="project" value="UniProtKB-ARBA"/>
</dbReference>
<dbReference type="InterPro" id="IPR007310">
    <property type="entry name" value="Aerobactin_biosyn_IucA/IucC_N"/>
</dbReference>
<dbReference type="InterPro" id="IPR019432">
    <property type="entry name" value="Acyltransferase_MbtK/IucB-like"/>
</dbReference>
<dbReference type="OrthoDB" id="495728at2"/>
<dbReference type="AlphaFoldDB" id="A0A5C4VS29"/>
<dbReference type="GO" id="GO:0016746">
    <property type="term" value="F:acyltransferase activity"/>
    <property type="evidence" value="ECO:0007669"/>
    <property type="project" value="InterPro"/>
</dbReference>
<dbReference type="UniPathway" id="UPA00011"/>
<dbReference type="InterPro" id="IPR022770">
    <property type="entry name" value="IucA/IucC-like_C"/>
</dbReference>
<proteinExistence type="inferred from homology"/>
<sequence>MDITIEPLDVERDLDLLHAWVTHPRSVYWMMQDATRDDVREEYAGIVANPHHDAWLGRVDGAPRFLAETYDPAHSPLAGLPELGEGDLGMHVLVAPPAGPSVRGLTTAVFDAVMAHCFADPSVRRVVVEPDARNEPIRAKNVAAGFVELREIPLPGKTAMLSVCTRAAFEAARSAEHLTPALMDRAQRHLVAKALGEFAHERLITPAPDGEGFRVVAGSSAYSFAARRHPLDHWVVDPASIERLRAGVPADPDAQELIAELAPTLGIPDQLLPTYLEEIASTLAAGAWKLRHRRVPAADLVGAGYQEIESAMTEGHPAFVANNGRIGFSLDDYRAYAPEAGQPVRLHWVAARRSLTHLSLAHDTTEHELYDGELAPEVRDRFDGRLRALGVTPQDYLYLPVHPWQWQHKLAVTFAPDVARRDLVHLGAGDDDHRPQQSIRTFFNAGRPERHYVKTALAIQNMGFVRGLSPAYMAATPAINDWVASVVESDDELRACGFGVLREVAAIGYTGDAFHRTAEPSPYRKMIAALWRESPVPRTPDGEQLTTMAALLHRDADGDSLVTAWIKESPVDAATWVRAYLRAYLRPLVHCLHAYDLAFMPHGENLLLRLRDHVPVGAFMKDIGEEVAVMAPPGGARLPLPAEVERIRGDFPDDVKALAIHTDVFDGVLRFVAAILDDDGMLPAEGFWAIARETIEEHAADHPELADAAAAYDLLRPEFRHSCLNRLQLRNTLQMVDLTDQAESLIFAGTLANPLAVQS</sequence>
<dbReference type="Gene3D" id="1.10.510.40">
    <property type="match status" value="1"/>
</dbReference>
<dbReference type="SUPFAM" id="SSF55729">
    <property type="entry name" value="Acyl-CoA N-acyltransferases (Nat)"/>
    <property type="match status" value="1"/>
</dbReference>
<reference evidence="7 8" key="1">
    <citation type="journal article" date="2016" name="Int. J. Syst. Evol. Microbiol.">
        <title>Nocardioides albidus sp. nov., an actinobacterium isolated from garden soil.</title>
        <authorList>
            <person name="Singh H."/>
            <person name="Du J."/>
            <person name="Trinh H."/>
            <person name="Won K."/>
            <person name="Yang J.E."/>
            <person name="Yin C."/>
            <person name="Kook M."/>
            <person name="Yi T.H."/>
        </authorList>
    </citation>
    <scope>NUCLEOTIDE SEQUENCE [LARGE SCALE GENOMIC DNA]</scope>
    <source>
        <strain evidence="7 8">CCTCC AB 2015297</strain>
    </source>
</reference>
<dbReference type="Gene3D" id="3.30.310.280">
    <property type="match status" value="1"/>
</dbReference>
<dbReference type="PANTHER" id="PTHR34384">
    <property type="entry name" value="L-2,3-DIAMINOPROPANOATE--CITRATE LIGASE"/>
    <property type="match status" value="1"/>
</dbReference>
<protein>
    <recommendedName>
        <fullName evidence="4">Lysine N-acyltransferase MbtK</fullName>
    </recommendedName>
    <alternativeName>
        <fullName evidence="5">Mycobactin synthase protein K</fullName>
    </alternativeName>
</protein>
<dbReference type="Pfam" id="PF13523">
    <property type="entry name" value="Acetyltransf_8"/>
    <property type="match status" value="1"/>
</dbReference>
<keyword evidence="8" id="KW-1185">Reference proteome</keyword>
<keyword evidence="7" id="KW-0808">Transferase</keyword>
<feature type="domain" description="Acyltransferase MbtK/IucB-like conserved" evidence="6">
    <location>
        <begin position="6"/>
        <end position="53"/>
    </location>
</feature>
<comment type="similarity">
    <text evidence="3">Belongs to the IucA/IucC family.</text>
</comment>
<dbReference type="Pfam" id="PF04183">
    <property type="entry name" value="IucA_IucC"/>
    <property type="match status" value="1"/>
</dbReference>
<evidence type="ECO:0000256" key="5">
    <source>
        <dbReference type="ARBA" id="ARBA00031122"/>
    </source>
</evidence>
<evidence type="ECO:0000313" key="7">
    <source>
        <dbReference type="EMBL" id="TNM38610.1"/>
    </source>
</evidence>
<dbReference type="Proteomes" id="UP000313231">
    <property type="component" value="Unassembled WGS sequence"/>
</dbReference>
<dbReference type="InterPro" id="IPR016181">
    <property type="entry name" value="Acyl_CoA_acyltransferase"/>
</dbReference>
<organism evidence="7 8">
    <name type="scientific">Nocardioides albidus</name>
    <dbReference type="NCBI Taxonomy" id="1517589"/>
    <lineage>
        <taxon>Bacteria</taxon>
        <taxon>Bacillati</taxon>
        <taxon>Actinomycetota</taxon>
        <taxon>Actinomycetes</taxon>
        <taxon>Propionibacteriales</taxon>
        <taxon>Nocardioidaceae</taxon>
        <taxon>Nocardioides</taxon>
    </lineage>
</organism>
<dbReference type="PANTHER" id="PTHR34384:SF6">
    <property type="entry name" value="STAPHYLOFERRIN B SYNTHASE"/>
    <property type="match status" value="1"/>
</dbReference>
<dbReference type="EMBL" id="VDMP01000025">
    <property type="protein sequence ID" value="TNM38610.1"/>
    <property type="molecule type" value="Genomic_DNA"/>
</dbReference>
<evidence type="ECO:0000259" key="6">
    <source>
        <dbReference type="SMART" id="SM01006"/>
    </source>
</evidence>
<gene>
    <name evidence="7" type="ORF">FHP29_15390</name>
</gene>